<dbReference type="Pfam" id="PF00278">
    <property type="entry name" value="Orn_DAP_Arg_deC"/>
    <property type="match status" value="1"/>
</dbReference>
<protein>
    <recommendedName>
        <fullName evidence="2">Orn/DAP/Arg decarboxylase 2 C-terminal domain-containing protein</fullName>
    </recommendedName>
</protein>
<dbReference type="Gene3D" id="2.40.37.10">
    <property type="entry name" value="Lyase, Ornithine Decarboxylase, Chain A, domain 1"/>
    <property type="match status" value="1"/>
</dbReference>
<gene>
    <name evidence="3" type="ORF">QL104_13275</name>
</gene>
<organism evidence="3 4">
    <name type="scientific">Pseudomonas piscis</name>
    <dbReference type="NCBI Taxonomy" id="2614538"/>
    <lineage>
        <taxon>Bacteria</taxon>
        <taxon>Pseudomonadati</taxon>
        <taxon>Pseudomonadota</taxon>
        <taxon>Gammaproteobacteria</taxon>
        <taxon>Pseudomonadales</taxon>
        <taxon>Pseudomonadaceae</taxon>
        <taxon>Pseudomonas</taxon>
    </lineage>
</organism>
<dbReference type="EMBL" id="CP133164">
    <property type="protein sequence ID" value="WMN20316.1"/>
    <property type="molecule type" value="Genomic_DNA"/>
</dbReference>
<dbReference type="SUPFAM" id="SSF50621">
    <property type="entry name" value="Alanine racemase C-terminal domain-like"/>
    <property type="match status" value="1"/>
</dbReference>
<keyword evidence="4" id="KW-1185">Reference proteome</keyword>
<proteinExistence type="predicted"/>
<dbReference type="InterPro" id="IPR009006">
    <property type="entry name" value="Ala_racemase/Decarboxylase_C"/>
</dbReference>
<evidence type="ECO:0000256" key="1">
    <source>
        <dbReference type="ARBA" id="ARBA00001933"/>
    </source>
</evidence>
<reference evidence="3 4" key="1">
    <citation type="journal article" date="2023" name="Access Microbiol">
        <title>The genome of a steinernematid-associated Pseudomonas piscis bacterium encodes the biosynthesis of insect toxins.</title>
        <authorList>
            <person name="Awori R.M."/>
            <person name="Hendre P."/>
            <person name="Amugune N.O."/>
        </authorList>
    </citation>
    <scope>NUCLEOTIDE SEQUENCE [LARGE SCALE GENOMIC DNA]</scope>
    <source>
        <strain evidence="3 4">75</strain>
    </source>
</reference>
<evidence type="ECO:0000259" key="2">
    <source>
        <dbReference type="Pfam" id="PF00278"/>
    </source>
</evidence>
<accession>A0ABY9NPE6</accession>
<dbReference type="InterPro" id="IPR022643">
    <property type="entry name" value="De-COase2_C"/>
</dbReference>
<comment type="cofactor">
    <cofactor evidence="1">
        <name>pyridoxal 5'-phosphate</name>
        <dbReference type="ChEBI" id="CHEBI:597326"/>
    </cofactor>
</comment>
<name>A0ABY9NPE6_9PSED</name>
<evidence type="ECO:0000313" key="3">
    <source>
        <dbReference type="EMBL" id="WMN20316.1"/>
    </source>
</evidence>
<dbReference type="RefSeq" id="WP_282878186.1">
    <property type="nucleotide sequence ID" value="NZ_CP133164.1"/>
</dbReference>
<sequence>MHIVFVHTPMATVSLSERESFWRNFDIRYHATHPGLRPMKNVLWELPHWMTWLAGALVREGFDSLLAWDDIGQERMANAGPWRVTGPTCDSSDMFKKMYLLPDEITVGDYVGFGMLGAYSPSLATRFNGYGAQDWVQIVNGAPL</sequence>
<feature type="domain" description="Orn/DAP/Arg decarboxylase 2 C-terminal" evidence="2">
    <location>
        <begin position="78"/>
        <end position="116"/>
    </location>
</feature>
<dbReference type="Proteomes" id="UP001237292">
    <property type="component" value="Chromosome"/>
</dbReference>
<evidence type="ECO:0000313" key="4">
    <source>
        <dbReference type="Proteomes" id="UP001237292"/>
    </source>
</evidence>